<dbReference type="InterPro" id="IPR053157">
    <property type="entry name" value="Sterol_Uptake_Regulator"/>
</dbReference>
<dbReference type="Proteomes" id="UP000054321">
    <property type="component" value="Unassembled WGS sequence"/>
</dbReference>
<dbReference type="EMBL" id="KN832881">
    <property type="protein sequence ID" value="KIM97691.1"/>
    <property type="molecule type" value="Genomic_DNA"/>
</dbReference>
<evidence type="ECO:0000313" key="2">
    <source>
        <dbReference type="EMBL" id="KIM97691.1"/>
    </source>
</evidence>
<gene>
    <name evidence="2" type="ORF">OIDMADRAFT_31625</name>
</gene>
<feature type="region of interest" description="Disordered" evidence="1">
    <location>
        <begin position="1"/>
        <end position="20"/>
    </location>
</feature>
<dbReference type="InterPro" id="IPR021858">
    <property type="entry name" value="Fun_TF"/>
</dbReference>
<feature type="region of interest" description="Disordered" evidence="1">
    <location>
        <begin position="25"/>
        <end position="74"/>
    </location>
</feature>
<accession>A0A0C3H5I2</accession>
<evidence type="ECO:0000256" key="1">
    <source>
        <dbReference type="SAM" id="MobiDB-lite"/>
    </source>
</evidence>
<evidence type="ECO:0008006" key="4">
    <source>
        <dbReference type="Google" id="ProtNLM"/>
    </source>
</evidence>
<name>A0A0C3H5I2_OIDMZ</name>
<organism evidence="2 3">
    <name type="scientific">Oidiodendron maius (strain Zn)</name>
    <dbReference type="NCBI Taxonomy" id="913774"/>
    <lineage>
        <taxon>Eukaryota</taxon>
        <taxon>Fungi</taxon>
        <taxon>Dikarya</taxon>
        <taxon>Ascomycota</taxon>
        <taxon>Pezizomycotina</taxon>
        <taxon>Leotiomycetes</taxon>
        <taxon>Leotiomycetes incertae sedis</taxon>
        <taxon>Myxotrichaceae</taxon>
        <taxon>Oidiodendron</taxon>
    </lineage>
</organism>
<feature type="compositionally biased region" description="Low complexity" evidence="1">
    <location>
        <begin position="61"/>
        <end position="73"/>
    </location>
</feature>
<dbReference type="STRING" id="913774.A0A0C3H5I2"/>
<dbReference type="PANTHER" id="PTHR47784:SF5">
    <property type="entry name" value="STEROL UPTAKE CONTROL PROTEIN 2"/>
    <property type="match status" value="1"/>
</dbReference>
<keyword evidence="3" id="KW-1185">Reference proteome</keyword>
<dbReference type="GO" id="GO:0001228">
    <property type="term" value="F:DNA-binding transcription activator activity, RNA polymerase II-specific"/>
    <property type="evidence" value="ECO:0007669"/>
    <property type="project" value="TreeGrafter"/>
</dbReference>
<reference evidence="2 3" key="1">
    <citation type="submission" date="2014-04" db="EMBL/GenBank/DDBJ databases">
        <authorList>
            <consortium name="DOE Joint Genome Institute"/>
            <person name="Kuo A."/>
            <person name="Martino E."/>
            <person name="Perotto S."/>
            <person name="Kohler A."/>
            <person name="Nagy L.G."/>
            <person name="Floudas D."/>
            <person name="Copeland A."/>
            <person name="Barry K.W."/>
            <person name="Cichocki N."/>
            <person name="Veneault-Fourrey C."/>
            <person name="LaButti K."/>
            <person name="Lindquist E.A."/>
            <person name="Lipzen A."/>
            <person name="Lundell T."/>
            <person name="Morin E."/>
            <person name="Murat C."/>
            <person name="Sun H."/>
            <person name="Tunlid A."/>
            <person name="Henrissat B."/>
            <person name="Grigoriev I.V."/>
            <person name="Hibbett D.S."/>
            <person name="Martin F."/>
            <person name="Nordberg H.P."/>
            <person name="Cantor M.N."/>
            <person name="Hua S.X."/>
        </authorList>
    </citation>
    <scope>NUCLEOTIDE SEQUENCE [LARGE SCALE GENOMIC DNA]</scope>
    <source>
        <strain evidence="2 3">Zn</strain>
    </source>
</reference>
<dbReference type="InParanoid" id="A0A0C3H5I2"/>
<sequence length="402" mass="44136">MAARSARLDEQSNNSSSLIFIHGSSSQKSQIFDEDQPVSSSSPRSESKFLLAGTSTPEQQNNSSNPIPSSSSSGDLAHLYSSQTFTALELDNLRLMRHYFTHAWHSMVSDTEGDIKDSHHNLWHEIIPGLAVTYPFLLHAILSVSAVHFALTTPADSTSDSTRASMANLAQHHLTLSLPLMRHELSTPIDSISIQPLFACAAFIAMYAFGHSQIPNTPLSADPLEQFSQAVTMLNGMAAIVHAGPSLLEDTPFKVAMLPTPSNPAAPLSPAVETYLTALQTVCVRMTWQEGSKEGEGYNFMIGILRYSFLLHREASGRQMTAVPFAVLLPEPVLSGVRNQQPFALCLVAGYAVVLHWLRRHLWIQGWGRRVMNAIWTKLMGTEWEGIITWPLQVVSSDSTEG</sequence>
<dbReference type="PANTHER" id="PTHR47784">
    <property type="entry name" value="STEROL UPTAKE CONTROL PROTEIN 2"/>
    <property type="match status" value="1"/>
</dbReference>
<feature type="compositionally biased region" description="Basic and acidic residues" evidence="1">
    <location>
        <begin position="1"/>
        <end position="10"/>
    </location>
</feature>
<dbReference type="AlphaFoldDB" id="A0A0C3H5I2"/>
<dbReference type="Pfam" id="PF11951">
    <property type="entry name" value="Fungal_trans_2"/>
    <property type="match status" value="1"/>
</dbReference>
<dbReference type="HOGENOM" id="CLU_024934_0_3_1"/>
<reference evidence="3" key="2">
    <citation type="submission" date="2015-01" db="EMBL/GenBank/DDBJ databases">
        <title>Evolutionary Origins and Diversification of the Mycorrhizal Mutualists.</title>
        <authorList>
            <consortium name="DOE Joint Genome Institute"/>
            <consortium name="Mycorrhizal Genomics Consortium"/>
            <person name="Kohler A."/>
            <person name="Kuo A."/>
            <person name="Nagy L.G."/>
            <person name="Floudas D."/>
            <person name="Copeland A."/>
            <person name="Barry K.W."/>
            <person name="Cichocki N."/>
            <person name="Veneault-Fourrey C."/>
            <person name="LaButti K."/>
            <person name="Lindquist E.A."/>
            <person name="Lipzen A."/>
            <person name="Lundell T."/>
            <person name="Morin E."/>
            <person name="Murat C."/>
            <person name="Riley R."/>
            <person name="Ohm R."/>
            <person name="Sun H."/>
            <person name="Tunlid A."/>
            <person name="Henrissat B."/>
            <person name="Grigoriev I.V."/>
            <person name="Hibbett D.S."/>
            <person name="Martin F."/>
        </authorList>
    </citation>
    <scope>NUCLEOTIDE SEQUENCE [LARGE SCALE GENOMIC DNA]</scope>
    <source>
        <strain evidence="3">Zn</strain>
    </source>
</reference>
<evidence type="ECO:0000313" key="3">
    <source>
        <dbReference type="Proteomes" id="UP000054321"/>
    </source>
</evidence>
<protein>
    <recommendedName>
        <fullName evidence="4">Transcription factor domain-containing protein</fullName>
    </recommendedName>
</protein>
<dbReference type="OrthoDB" id="5386330at2759"/>
<proteinExistence type="predicted"/>